<evidence type="ECO:0000313" key="1">
    <source>
        <dbReference type="EMBL" id="TYP88092.1"/>
    </source>
</evidence>
<accession>A0A5S5CZX4</accession>
<name>A0A5S5CZX4_9ACTN</name>
<dbReference type="Proteomes" id="UP000322499">
    <property type="component" value="Unassembled WGS sequence"/>
</dbReference>
<dbReference type="PANTHER" id="PTHR43102">
    <property type="entry name" value="SLR1143 PROTEIN"/>
    <property type="match status" value="1"/>
</dbReference>
<proteinExistence type="predicted"/>
<dbReference type="SUPFAM" id="SSF55781">
    <property type="entry name" value="GAF domain-like"/>
    <property type="match status" value="1"/>
</dbReference>
<protein>
    <recommendedName>
        <fullName evidence="3">GAF domain-containing protein</fullName>
    </recommendedName>
</protein>
<evidence type="ECO:0008006" key="3">
    <source>
        <dbReference type="Google" id="ProtNLM"/>
    </source>
</evidence>
<keyword evidence="2" id="KW-1185">Reference proteome</keyword>
<dbReference type="PANTHER" id="PTHR43102:SF2">
    <property type="entry name" value="GAF DOMAIN-CONTAINING PROTEIN"/>
    <property type="match status" value="1"/>
</dbReference>
<comment type="caution">
    <text evidence="1">The sequence shown here is derived from an EMBL/GenBank/DDBJ whole genome shotgun (WGS) entry which is preliminary data.</text>
</comment>
<evidence type="ECO:0000313" key="2">
    <source>
        <dbReference type="Proteomes" id="UP000322499"/>
    </source>
</evidence>
<dbReference type="AlphaFoldDB" id="A0A5S5CZX4"/>
<gene>
    <name evidence="1" type="ORF">BD833_105268</name>
</gene>
<dbReference type="EMBL" id="VNHW01000005">
    <property type="protein sequence ID" value="TYP88092.1"/>
    <property type="molecule type" value="Genomic_DNA"/>
</dbReference>
<dbReference type="InterPro" id="IPR029016">
    <property type="entry name" value="GAF-like_dom_sf"/>
</dbReference>
<organism evidence="1 2">
    <name type="scientific">Blastococcus xanthinilyticus</name>
    <dbReference type="NCBI Taxonomy" id="1564164"/>
    <lineage>
        <taxon>Bacteria</taxon>
        <taxon>Bacillati</taxon>
        <taxon>Actinomycetota</taxon>
        <taxon>Actinomycetes</taxon>
        <taxon>Geodermatophilales</taxon>
        <taxon>Geodermatophilaceae</taxon>
        <taxon>Blastococcus</taxon>
    </lineage>
</organism>
<dbReference type="Gene3D" id="3.30.450.40">
    <property type="match status" value="1"/>
</dbReference>
<sequence>MVTARIMDDMVPAGIHDVAPFRDWTSAADGALRFLHEYVGWDVWVVTHVQDDRQVVLRAFPERAVAAGTELPWEQSFCRQMIEGNAPRVATVTAAVPAYASRTSGSIRHIAAYVGVPLVTPDLELFGTLCGIAFRARPRSAARELPLVEMTARMLNTLMAADLPGPSPADLARLAPERR</sequence>
<reference evidence="1 2" key="1">
    <citation type="submission" date="2019-07" db="EMBL/GenBank/DDBJ databases">
        <title>Genomic Encyclopedia of Archaeal and Bacterial Type Strains, Phase II (KMG-II): from individual species to whole genera.</title>
        <authorList>
            <person name="Goeker M."/>
        </authorList>
    </citation>
    <scope>NUCLEOTIDE SEQUENCE [LARGE SCALE GENOMIC DNA]</scope>
    <source>
        <strain evidence="1 2">DSM 46842</strain>
    </source>
</reference>